<dbReference type="PANTHER" id="PTHR11138">
    <property type="entry name" value="METHIONYL-TRNA FORMYLTRANSFERASE"/>
    <property type="match status" value="1"/>
</dbReference>
<accession>A0A137PJ77</accession>
<keyword evidence="5" id="KW-1185">Reference proteome</keyword>
<reference evidence="4 5" key="1">
    <citation type="journal article" date="2015" name="Genome Biol. Evol.">
        <title>Phylogenomic analyses indicate that early fungi evolved digesting cell walls of algal ancestors of land plants.</title>
        <authorList>
            <person name="Chang Y."/>
            <person name="Wang S."/>
            <person name="Sekimoto S."/>
            <person name="Aerts A.L."/>
            <person name="Choi C."/>
            <person name="Clum A."/>
            <person name="LaButti K.M."/>
            <person name="Lindquist E.A."/>
            <person name="Yee Ngan C."/>
            <person name="Ohm R.A."/>
            <person name="Salamov A.A."/>
            <person name="Grigoriev I.V."/>
            <person name="Spatafora J.W."/>
            <person name="Berbee M.L."/>
        </authorList>
    </citation>
    <scope>NUCLEOTIDE SEQUENCE [LARGE SCALE GENOMIC DNA]</scope>
    <source>
        <strain evidence="4 5">NRRL 28638</strain>
    </source>
</reference>
<dbReference type="EC" id="2.1.2.9" evidence="1"/>
<evidence type="ECO:0000259" key="3">
    <source>
        <dbReference type="Pfam" id="PF00551"/>
    </source>
</evidence>
<evidence type="ECO:0000256" key="2">
    <source>
        <dbReference type="ARBA" id="ARBA00014185"/>
    </source>
</evidence>
<feature type="domain" description="Formyl transferase N-terminal" evidence="3">
    <location>
        <begin position="31"/>
        <end position="216"/>
    </location>
</feature>
<dbReference type="CDD" id="cd08646">
    <property type="entry name" value="FMT_core_Met-tRNA-FMT_N"/>
    <property type="match status" value="1"/>
</dbReference>
<dbReference type="InterPro" id="IPR005794">
    <property type="entry name" value="Fmt"/>
</dbReference>
<dbReference type="NCBIfam" id="TIGR00460">
    <property type="entry name" value="fmt"/>
    <property type="match status" value="1"/>
</dbReference>
<evidence type="ECO:0000256" key="1">
    <source>
        <dbReference type="ARBA" id="ARBA00012261"/>
    </source>
</evidence>
<dbReference type="STRING" id="796925.A0A137PJ77"/>
<dbReference type="InterPro" id="IPR036477">
    <property type="entry name" value="Formyl_transf_N_sf"/>
</dbReference>
<keyword evidence="4" id="KW-0808">Transferase</keyword>
<dbReference type="SUPFAM" id="SSF53328">
    <property type="entry name" value="Formyltransferase"/>
    <property type="match status" value="1"/>
</dbReference>
<proteinExistence type="predicted"/>
<dbReference type="PANTHER" id="PTHR11138:SF5">
    <property type="entry name" value="METHIONYL-TRNA FORMYLTRANSFERASE, MITOCHONDRIAL"/>
    <property type="match status" value="1"/>
</dbReference>
<dbReference type="OMA" id="GASPIHE"/>
<gene>
    <name evidence="4" type="ORF">CONCODRAFT_1850</name>
</gene>
<dbReference type="Gene3D" id="3.40.50.12230">
    <property type="match status" value="1"/>
</dbReference>
<evidence type="ECO:0000313" key="4">
    <source>
        <dbReference type="EMBL" id="KXN75054.1"/>
    </source>
</evidence>
<sequence length="360" mass="41495">MLVAIKSRIHTKFVTNFYQSSQYSTLRNKFNICFFGTDQFSEYSLEKLLNYRDSFNSRINRIDVVTPPDSRTGRGYKVVTPAPLKTYAEKHSLSVVHPPPKKFGNWEIPNFEEKNYDLAIAVSFGYFIPTRVLTKFPQGGLNVHPSLLPKYRGAAPIFHTLINEESETGVTVQELSTEKFDAGKILNQKIFTIPSKPYYLDIYEKLGILGADMLVETIDNLEEFKMNAKTQDSSQITHAKKFGKEYMKINWLEDNLGLLMKKHRVLGWKFALFAEFRKQTIQLFPIDDTSKIDLKSIKILSKSVPGTLYYTPDHQYLVITTLNPKEHLIVDQVHVSNKRKIHVKEFLNGYQLVNGKEILN</sequence>
<evidence type="ECO:0000313" key="5">
    <source>
        <dbReference type="Proteomes" id="UP000070444"/>
    </source>
</evidence>
<dbReference type="Pfam" id="PF00551">
    <property type="entry name" value="Formyl_trans_N"/>
    <property type="match status" value="1"/>
</dbReference>
<dbReference type="InterPro" id="IPR041711">
    <property type="entry name" value="Met-tRNA-FMT_N"/>
</dbReference>
<protein>
    <recommendedName>
        <fullName evidence="2">Methionyl-tRNA formyltransferase, mitochondrial</fullName>
        <ecNumber evidence="1">2.1.2.9</ecNumber>
    </recommendedName>
</protein>
<dbReference type="InterPro" id="IPR002376">
    <property type="entry name" value="Formyl_transf_N"/>
</dbReference>
<dbReference type="AlphaFoldDB" id="A0A137PJ77"/>
<dbReference type="OrthoDB" id="10268103at2759"/>
<dbReference type="Proteomes" id="UP000070444">
    <property type="component" value="Unassembled WGS sequence"/>
</dbReference>
<dbReference type="EMBL" id="KQ964418">
    <property type="protein sequence ID" value="KXN75054.1"/>
    <property type="molecule type" value="Genomic_DNA"/>
</dbReference>
<dbReference type="GO" id="GO:0005739">
    <property type="term" value="C:mitochondrion"/>
    <property type="evidence" value="ECO:0007669"/>
    <property type="project" value="TreeGrafter"/>
</dbReference>
<organism evidence="4 5">
    <name type="scientific">Conidiobolus coronatus (strain ATCC 28846 / CBS 209.66 / NRRL 28638)</name>
    <name type="common">Delacroixia coronata</name>
    <dbReference type="NCBI Taxonomy" id="796925"/>
    <lineage>
        <taxon>Eukaryota</taxon>
        <taxon>Fungi</taxon>
        <taxon>Fungi incertae sedis</taxon>
        <taxon>Zoopagomycota</taxon>
        <taxon>Entomophthoromycotina</taxon>
        <taxon>Entomophthoromycetes</taxon>
        <taxon>Entomophthorales</taxon>
        <taxon>Ancylistaceae</taxon>
        <taxon>Conidiobolus</taxon>
    </lineage>
</organism>
<name>A0A137PJ77_CONC2</name>
<dbReference type="GO" id="GO:0004479">
    <property type="term" value="F:methionyl-tRNA formyltransferase activity"/>
    <property type="evidence" value="ECO:0007669"/>
    <property type="project" value="UniProtKB-EC"/>
</dbReference>